<comment type="caution">
    <text evidence="1">The sequence shown here is derived from an EMBL/GenBank/DDBJ whole genome shotgun (WGS) entry which is preliminary data.</text>
</comment>
<evidence type="ECO:0000313" key="1">
    <source>
        <dbReference type="EMBL" id="CAB5383607.1"/>
    </source>
</evidence>
<evidence type="ECO:0000313" key="2">
    <source>
        <dbReference type="Proteomes" id="UP000684084"/>
    </source>
</evidence>
<dbReference type="AlphaFoldDB" id="A0A915ZQ21"/>
<dbReference type="VEuPathDB" id="FungiDB:RhiirFUN_017059"/>
<protein>
    <submittedName>
        <fullName evidence="1">Uncharacterized protein</fullName>
    </submittedName>
</protein>
<accession>A0A915ZQ21</accession>
<dbReference type="Proteomes" id="UP000684084">
    <property type="component" value="Unassembled WGS sequence"/>
</dbReference>
<organism evidence="1 2">
    <name type="scientific">Rhizophagus irregularis</name>
    <dbReference type="NCBI Taxonomy" id="588596"/>
    <lineage>
        <taxon>Eukaryota</taxon>
        <taxon>Fungi</taxon>
        <taxon>Fungi incertae sedis</taxon>
        <taxon>Mucoromycota</taxon>
        <taxon>Glomeromycotina</taxon>
        <taxon>Glomeromycetes</taxon>
        <taxon>Glomerales</taxon>
        <taxon>Glomeraceae</taxon>
        <taxon>Rhizophagus</taxon>
    </lineage>
</organism>
<gene>
    <name evidence="1" type="ORF">CHRIB12_LOCUS18483</name>
</gene>
<reference evidence="1" key="1">
    <citation type="submission" date="2020-05" db="EMBL/GenBank/DDBJ databases">
        <authorList>
            <person name="Rincon C."/>
            <person name="Sanders R I."/>
            <person name="Robbins C."/>
            <person name="Chaturvedi A."/>
        </authorList>
    </citation>
    <scope>NUCLEOTIDE SEQUENCE</scope>
    <source>
        <strain evidence="1">CHB12</strain>
    </source>
</reference>
<proteinExistence type="predicted"/>
<dbReference type="OrthoDB" id="10514933at2759"/>
<dbReference type="EMBL" id="CAGKOT010000049">
    <property type="protein sequence ID" value="CAB5383607.1"/>
    <property type="molecule type" value="Genomic_DNA"/>
</dbReference>
<sequence length="142" mass="16148">MPCGLKAIPASSANSVSEKNLVSVCNHVQVGASDDSNSYQHWISTNLDNNGEGVYVSSLEHDFNTNPCQHWIFIKIKNNILYNIANVRNESRSLDEAFGFDTYVVMRHGVKDLDFTSKSKYYNLGEESVIYKWVFLRKFLAM</sequence>
<name>A0A915ZQ21_9GLOM</name>